<evidence type="ECO:0000313" key="2">
    <source>
        <dbReference type="EMBL" id="ADN74273.1"/>
    </source>
</evidence>
<keyword evidence="1" id="KW-0812">Transmembrane</keyword>
<dbReference type="RefSeq" id="WP_013343579.1">
    <property type="nucleotide sequence ID" value="NC_014541.1"/>
</dbReference>
<proteinExistence type="predicted"/>
<keyword evidence="1" id="KW-0472">Membrane</keyword>
<dbReference type="GeneID" id="67180307"/>
<evidence type="ECO:0000256" key="1">
    <source>
        <dbReference type="SAM" id="Phobius"/>
    </source>
</evidence>
<organism evidence="2 3">
    <name type="scientific">Ferrimonas balearica (strain DSM 9799 / CCM 4581 / KCTC 23876 / PAT)</name>
    <dbReference type="NCBI Taxonomy" id="550540"/>
    <lineage>
        <taxon>Bacteria</taxon>
        <taxon>Pseudomonadati</taxon>
        <taxon>Pseudomonadota</taxon>
        <taxon>Gammaproteobacteria</taxon>
        <taxon>Alteromonadales</taxon>
        <taxon>Ferrimonadaceae</taxon>
        <taxon>Ferrimonas</taxon>
    </lineage>
</organism>
<protein>
    <submittedName>
        <fullName evidence="2">Uncharacterized protein</fullName>
    </submittedName>
</protein>
<reference evidence="2 3" key="1">
    <citation type="journal article" date="2010" name="Stand. Genomic Sci.">
        <title>Complete genome sequence of Ferrimonas balearica type strain (PAT).</title>
        <authorList>
            <person name="Nolan M."/>
            <person name="Sikorski J."/>
            <person name="Davenport K."/>
            <person name="Lucas S."/>
            <person name="Glavina Del Rio T."/>
            <person name="Tice H."/>
            <person name="Cheng J."/>
            <person name="Goodwin L."/>
            <person name="Pitluck S."/>
            <person name="Liolios K."/>
            <person name="Ivanova N."/>
            <person name="Mavromatis K."/>
            <person name="Ovchinnikova G."/>
            <person name="Pati A."/>
            <person name="Chen A."/>
            <person name="Palaniappan K."/>
            <person name="Land M."/>
            <person name="Hauser L."/>
            <person name="Chang Y."/>
            <person name="Jeffries C."/>
            <person name="Tapia R."/>
            <person name="Brettin T."/>
            <person name="Detter J."/>
            <person name="Han C."/>
            <person name="Yasawong M."/>
            <person name="Rohde M."/>
            <person name="Tindall B."/>
            <person name="Goker M."/>
            <person name="Woyke T."/>
            <person name="Bristow J."/>
            <person name="Eisen J."/>
            <person name="Markowitz V."/>
            <person name="Hugenholtz P."/>
            <person name="Kyrpides N."/>
            <person name="Klenk H."/>
            <person name="Lapidus A."/>
        </authorList>
    </citation>
    <scope>NUCLEOTIDE SEQUENCE [LARGE SCALE GENOMIC DNA]</scope>
    <source>
        <strain evidence="3">DSM 9799 / CCM 4581 / KCTC 23876 / PAT</strain>
    </source>
</reference>
<keyword evidence="1" id="KW-1133">Transmembrane helix</keyword>
<feature type="transmembrane region" description="Helical" evidence="1">
    <location>
        <begin position="12"/>
        <end position="32"/>
    </location>
</feature>
<dbReference type="AlphaFoldDB" id="E1SVB9"/>
<keyword evidence="3" id="KW-1185">Reference proteome</keyword>
<evidence type="ECO:0000313" key="3">
    <source>
        <dbReference type="Proteomes" id="UP000006683"/>
    </source>
</evidence>
<dbReference type="HOGENOM" id="CLU_2699237_0_0_6"/>
<accession>E1SVB9</accession>
<dbReference type="EMBL" id="CP002209">
    <property type="protein sequence ID" value="ADN74273.1"/>
    <property type="molecule type" value="Genomic_DNA"/>
</dbReference>
<dbReference type="KEGG" id="fbl:Fbal_0059"/>
<gene>
    <name evidence="2" type="ordered locus">Fbal_0059</name>
</gene>
<dbReference type="Proteomes" id="UP000006683">
    <property type="component" value="Chromosome"/>
</dbReference>
<name>E1SVB9_FERBD</name>
<sequence length="73" mass="8121">MGAFLQRWGWALVTTNLLGWGLALLGLYHYLFTATARASGLDPGLVMGLGVVLMLPQTLRLLLRYWFADDRAP</sequence>
<feature type="transmembrane region" description="Helical" evidence="1">
    <location>
        <begin position="44"/>
        <end position="63"/>
    </location>
</feature>